<feature type="region of interest" description="Disordered" evidence="1">
    <location>
        <begin position="396"/>
        <end position="420"/>
    </location>
</feature>
<dbReference type="Pfam" id="PF05508">
    <property type="entry name" value="Ran-binding"/>
    <property type="match status" value="1"/>
</dbReference>
<gene>
    <name evidence="2" type="ORF">JX265_001276</name>
</gene>
<dbReference type="InterPro" id="IPR008812">
    <property type="entry name" value="Ran_GTP-bd-rel"/>
</dbReference>
<dbReference type="AlphaFoldDB" id="A0A9Q0AVQ7"/>
<protein>
    <recommendedName>
        <fullName evidence="4">Ran-specific GTPase-activating protein 30</fullName>
    </recommendedName>
</protein>
<dbReference type="Proteomes" id="UP000829685">
    <property type="component" value="Unassembled WGS sequence"/>
</dbReference>
<feature type="compositionally biased region" description="Polar residues" evidence="1">
    <location>
        <begin position="368"/>
        <end position="378"/>
    </location>
</feature>
<feature type="region of interest" description="Disordered" evidence="1">
    <location>
        <begin position="358"/>
        <end position="383"/>
    </location>
</feature>
<comment type="caution">
    <text evidence="2">The sequence shown here is derived from an EMBL/GenBank/DDBJ whole genome shotgun (WGS) entry which is preliminary data.</text>
</comment>
<evidence type="ECO:0000313" key="3">
    <source>
        <dbReference type="Proteomes" id="UP000829685"/>
    </source>
</evidence>
<accession>A0A9Q0AVQ7</accession>
<evidence type="ECO:0000256" key="1">
    <source>
        <dbReference type="SAM" id="MobiDB-lite"/>
    </source>
</evidence>
<dbReference type="GO" id="GO:0005737">
    <property type="term" value="C:cytoplasm"/>
    <property type="evidence" value="ECO:0007669"/>
    <property type="project" value="TreeGrafter"/>
</dbReference>
<organism evidence="2 3">
    <name type="scientific">Neoarthrinium moseri</name>
    <dbReference type="NCBI Taxonomy" id="1658444"/>
    <lineage>
        <taxon>Eukaryota</taxon>
        <taxon>Fungi</taxon>
        <taxon>Dikarya</taxon>
        <taxon>Ascomycota</taxon>
        <taxon>Pezizomycotina</taxon>
        <taxon>Sordariomycetes</taxon>
        <taxon>Xylariomycetidae</taxon>
        <taxon>Amphisphaeriales</taxon>
        <taxon>Apiosporaceae</taxon>
        <taxon>Neoarthrinium</taxon>
    </lineage>
</organism>
<reference evidence="2" key="1">
    <citation type="submission" date="2021-03" db="EMBL/GenBank/DDBJ databases">
        <title>Revisited historic fungal species revealed as producer of novel bioactive compounds through whole genome sequencing and comparative genomics.</title>
        <authorList>
            <person name="Vignolle G.A."/>
            <person name="Hochenegger N."/>
            <person name="Mach R.L."/>
            <person name="Mach-Aigner A.R."/>
            <person name="Javad Rahimi M."/>
            <person name="Salim K.A."/>
            <person name="Chan C.M."/>
            <person name="Lim L.B.L."/>
            <person name="Cai F."/>
            <person name="Druzhinina I.S."/>
            <person name="U'Ren J.M."/>
            <person name="Derntl C."/>
        </authorList>
    </citation>
    <scope>NUCLEOTIDE SEQUENCE</scope>
    <source>
        <strain evidence="2">TUCIM 5799</strain>
    </source>
</reference>
<sequence>MDAFISRLSYHATSYAIRSCLALTSTLVIQQGSRLLKTVNDDPLRAELASLQRRLARKIELISPILESIEFQYTRGNLALETCVQTTREIREDIDALARRLQDAAILQEQPVVGHKQQSAPERHAELLSVLTEMKQVMTSIDDAIPSINLWVSAIGGIQAQPSAFSPSRLLQASMLVNIGDTQYVLNPSQPMQIGPDFALSLYMLFQGHASPQDGEGYGFDEGQRKPTWQEVVHKARVRLYRLPPQNDGISQDEEVVGGQGYAYSLQIVEDLDDGRVHTFEDGNAQPGPYDGVLLAGIRELIPVGQVSKMFYADVGRILNIQNEDGASSNPVLLLKKDTTQQLPSPVNFETKPQFQTLENAEEPAVPSCSTPSESSTQDDIDRQLREESLEENVIEGGSHHQEVQPVETPEQNPASWTIPHNLDPEWIALEVYDFDDSVSSTDGDETGSIPDESDTGSKPPRRSAASRMSVDGNLMNQLHRMSLSRSQTPDPSWTSGELMRSIGGLRPPMSPSLVERSPFGAIKTSLSLLEMLLRLTSLQEFEQTTHLAIPDHVLKFYLDESASESGLHGKERWAARAEAARKVGFDPYTDGPGSSAGGA</sequence>
<dbReference type="EMBL" id="JAFIMR010000002">
    <property type="protein sequence ID" value="KAI1881036.1"/>
    <property type="molecule type" value="Genomic_DNA"/>
</dbReference>
<evidence type="ECO:0008006" key="4">
    <source>
        <dbReference type="Google" id="ProtNLM"/>
    </source>
</evidence>
<keyword evidence="3" id="KW-1185">Reference proteome</keyword>
<evidence type="ECO:0000313" key="2">
    <source>
        <dbReference type="EMBL" id="KAI1881036.1"/>
    </source>
</evidence>
<name>A0A9Q0AVQ7_9PEZI</name>
<dbReference type="PANTHER" id="PTHR31010:SF2">
    <property type="entry name" value="RAN-SPECIFIC GTPASE-ACTIVATING PROTEIN 30"/>
    <property type="match status" value="1"/>
</dbReference>
<dbReference type="GO" id="GO:0030695">
    <property type="term" value="F:GTPase regulator activity"/>
    <property type="evidence" value="ECO:0007669"/>
    <property type="project" value="TreeGrafter"/>
</dbReference>
<proteinExistence type="predicted"/>
<dbReference type="PANTHER" id="PTHR31010">
    <property type="entry name" value="RAN-SPECIFIC GTPASE-ACTIVATING PROTEIN 30-RELATED"/>
    <property type="match status" value="1"/>
</dbReference>
<dbReference type="GO" id="GO:0005634">
    <property type="term" value="C:nucleus"/>
    <property type="evidence" value="ECO:0007669"/>
    <property type="project" value="TreeGrafter"/>
</dbReference>
<feature type="region of interest" description="Disordered" evidence="1">
    <location>
        <begin position="438"/>
        <end position="470"/>
    </location>
</feature>